<accession>A0A6I6GN81</accession>
<feature type="chain" id="PRO_5026323275" evidence="4">
    <location>
        <begin position="22"/>
        <end position="299"/>
    </location>
</feature>
<keyword evidence="3" id="KW-0472">Membrane</keyword>
<keyword evidence="7" id="KW-1185">Reference proteome</keyword>
<keyword evidence="3" id="KW-0812">Transmembrane</keyword>
<dbReference type="Proteomes" id="UP000426027">
    <property type="component" value="Chromosome"/>
</dbReference>
<gene>
    <name evidence="6" type="ORF">GLV81_14395</name>
</gene>
<name>A0A6I6GN81_9BACT</name>
<feature type="signal peptide" evidence="4">
    <location>
        <begin position="1"/>
        <end position="21"/>
    </location>
</feature>
<sequence>MKPLHVIMLLATLAVACSTGANQETATTADVQLAEGQQNKIDYTAAAVDSAAAPAPPAPEEEQVLNSGNAIPPAPFNRQIIRNAQIEMECADFKSFSAQLYGVVKSNGAWLDSDQETQSDYRRQNVMTIKVPVAKFDALMQAITSLKGDVREKKTNSEDVTNAIVDVQGRLEAKRQTRARYMELLKQANKMEDILQVQEQINSITEEIESATYNIKNMQAQAAVSTITLTYYQPIETPNGYNEPGVFTRMLDALGKGGSGIVELSIVLLTLWPLWLVVAGLIFWIRKRRAATSVVKQSS</sequence>
<evidence type="ECO:0000313" key="6">
    <source>
        <dbReference type="EMBL" id="QGW29138.1"/>
    </source>
</evidence>
<evidence type="ECO:0000259" key="5">
    <source>
        <dbReference type="Pfam" id="PF14257"/>
    </source>
</evidence>
<keyword evidence="4" id="KW-0732">Signal</keyword>
<dbReference type="EMBL" id="CP046566">
    <property type="protein sequence ID" value="QGW29138.1"/>
    <property type="molecule type" value="Genomic_DNA"/>
</dbReference>
<proteinExistence type="predicted"/>
<feature type="coiled-coil region" evidence="1">
    <location>
        <begin position="171"/>
        <end position="221"/>
    </location>
</feature>
<dbReference type="Pfam" id="PF14257">
    <property type="entry name" value="DUF4349"/>
    <property type="match status" value="1"/>
</dbReference>
<reference evidence="6 7" key="1">
    <citation type="submission" date="2019-11" db="EMBL/GenBank/DDBJ databases">
        <authorList>
            <person name="Im W.T."/>
        </authorList>
    </citation>
    <scope>NUCLEOTIDE SEQUENCE [LARGE SCALE GENOMIC DNA]</scope>
    <source>
        <strain evidence="6 7">SB-02</strain>
    </source>
</reference>
<evidence type="ECO:0000313" key="7">
    <source>
        <dbReference type="Proteomes" id="UP000426027"/>
    </source>
</evidence>
<evidence type="ECO:0000256" key="3">
    <source>
        <dbReference type="SAM" id="Phobius"/>
    </source>
</evidence>
<dbReference type="RefSeq" id="WP_157479491.1">
    <property type="nucleotide sequence ID" value="NZ_CP046566.1"/>
</dbReference>
<dbReference type="AlphaFoldDB" id="A0A6I6GN81"/>
<evidence type="ECO:0000256" key="4">
    <source>
        <dbReference type="SAM" id="SignalP"/>
    </source>
</evidence>
<keyword evidence="3" id="KW-1133">Transmembrane helix</keyword>
<evidence type="ECO:0000256" key="2">
    <source>
        <dbReference type="SAM" id="MobiDB-lite"/>
    </source>
</evidence>
<feature type="region of interest" description="Disordered" evidence="2">
    <location>
        <begin position="50"/>
        <end position="70"/>
    </location>
</feature>
<feature type="domain" description="DUF4349" evidence="5">
    <location>
        <begin position="78"/>
        <end position="285"/>
    </location>
</feature>
<protein>
    <submittedName>
        <fullName evidence="6">DUF4349 domain-containing protein</fullName>
    </submittedName>
</protein>
<dbReference type="KEGG" id="fls:GLV81_14395"/>
<dbReference type="InterPro" id="IPR025645">
    <property type="entry name" value="DUF4349"/>
</dbReference>
<evidence type="ECO:0000256" key="1">
    <source>
        <dbReference type="SAM" id="Coils"/>
    </source>
</evidence>
<dbReference type="PROSITE" id="PS51257">
    <property type="entry name" value="PROKAR_LIPOPROTEIN"/>
    <property type="match status" value="1"/>
</dbReference>
<organism evidence="6 7">
    <name type="scientific">Phnomibacter ginsenosidimutans</name>
    <dbReference type="NCBI Taxonomy" id="2676868"/>
    <lineage>
        <taxon>Bacteria</taxon>
        <taxon>Pseudomonadati</taxon>
        <taxon>Bacteroidota</taxon>
        <taxon>Chitinophagia</taxon>
        <taxon>Chitinophagales</taxon>
        <taxon>Chitinophagaceae</taxon>
        <taxon>Phnomibacter</taxon>
    </lineage>
</organism>
<feature type="transmembrane region" description="Helical" evidence="3">
    <location>
        <begin position="264"/>
        <end position="285"/>
    </location>
</feature>
<keyword evidence="1" id="KW-0175">Coiled coil</keyword>